<reference evidence="2 3" key="1">
    <citation type="submission" date="2024-02" db="EMBL/GenBank/DDBJ databases">
        <title>De novo assembly and annotation of 12 fungi associated with fruit tree decline syndrome in Ontario, Canada.</title>
        <authorList>
            <person name="Sulman M."/>
            <person name="Ellouze W."/>
            <person name="Ilyukhin E."/>
        </authorList>
    </citation>
    <scope>NUCLEOTIDE SEQUENCE [LARGE SCALE GENOMIC DNA]</scope>
    <source>
        <strain evidence="2 3">M97-236</strain>
    </source>
</reference>
<gene>
    <name evidence="2" type="ORF">SLS59_003600</name>
</gene>
<name>A0ABR3RMZ1_9PLEO</name>
<dbReference type="EMBL" id="JAKIXB020000009">
    <property type="protein sequence ID" value="KAL1605796.1"/>
    <property type="molecule type" value="Genomic_DNA"/>
</dbReference>
<organism evidence="2 3">
    <name type="scientific">Nothophoma quercina</name>
    <dbReference type="NCBI Taxonomy" id="749835"/>
    <lineage>
        <taxon>Eukaryota</taxon>
        <taxon>Fungi</taxon>
        <taxon>Dikarya</taxon>
        <taxon>Ascomycota</taxon>
        <taxon>Pezizomycotina</taxon>
        <taxon>Dothideomycetes</taxon>
        <taxon>Pleosporomycetidae</taxon>
        <taxon>Pleosporales</taxon>
        <taxon>Pleosporineae</taxon>
        <taxon>Didymellaceae</taxon>
        <taxon>Nothophoma</taxon>
    </lineage>
</organism>
<feature type="domain" description="DUF7791" evidence="1">
    <location>
        <begin position="168"/>
        <end position="286"/>
    </location>
</feature>
<dbReference type="Pfam" id="PF25053">
    <property type="entry name" value="DUF7791"/>
    <property type="match status" value="1"/>
</dbReference>
<dbReference type="PANTHER" id="PTHR10039:SF5">
    <property type="entry name" value="NACHT DOMAIN-CONTAINING PROTEIN"/>
    <property type="match status" value="1"/>
</dbReference>
<accession>A0ABR3RMZ1</accession>
<keyword evidence="3" id="KW-1185">Reference proteome</keyword>
<dbReference type="Proteomes" id="UP001521222">
    <property type="component" value="Unassembled WGS sequence"/>
</dbReference>
<evidence type="ECO:0000313" key="2">
    <source>
        <dbReference type="EMBL" id="KAL1605796.1"/>
    </source>
</evidence>
<dbReference type="InterPro" id="IPR056693">
    <property type="entry name" value="DUF7791"/>
</dbReference>
<evidence type="ECO:0000313" key="3">
    <source>
        <dbReference type="Proteomes" id="UP001521222"/>
    </source>
</evidence>
<dbReference type="PANTHER" id="PTHR10039">
    <property type="entry name" value="AMELOGENIN"/>
    <property type="match status" value="1"/>
</dbReference>
<proteinExistence type="predicted"/>
<sequence>MSYKVVFFIDGLDEFVGDPSEIIDLVSNFLEAGVKVCASSRPWVAFEDAYGQRPHLRLQDLTQSDIKHYVTARLQDKPGFKLMERVYPDECRDMIDSVCEKSSGVFLWIVLVTRSLLEGLTDGDGIVHLQERLDNLPEDLEELFEKILKNLNRRNFPRACRLLKIHRSSTVALTLLDMSFVDNDHDGPDFALDMPLVVWDLEKKNDRANLTDRQLMALCKGLLEANRSETTRPFTAQIGYLHRTVRDFLEQDHVWSQVESAAGADFNHNMALYDVHLMRIKILTYTGITLRELWGSISSSIFYATKAEDDGSERQIKMLNEIDRAVTRAFTTPLPNKLTFQQTSGFHEQMYWFTNREGSKHQCSFLELAVLLLLYGYVEATLSAMTENQVKQQVPNLVHTALKHIDLRHLGLTLLPPTFTRPSPDQKMLQLLFRYGTDSAWISLDGSTPWSQLMGEVHYPNKFKILQLFIDTGGDPIHELVEKSEFKSIMPDNVKALLKRRKWSRYLRTSGPSGQRGGNHK</sequence>
<comment type="caution">
    <text evidence="2">The sequence shown here is derived from an EMBL/GenBank/DDBJ whole genome shotgun (WGS) entry which is preliminary data.</text>
</comment>
<protein>
    <recommendedName>
        <fullName evidence="1">DUF7791 domain-containing protein</fullName>
    </recommendedName>
</protein>
<evidence type="ECO:0000259" key="1">
    <source>
        <dbReference type="Pfam" id="PF25053"/>
    </source>
</evidence>